<dbReference type="Pfam" id="PF10396">
    <property type="entry name" value="TrmE_N"/>
    <property type="match status" value="1"/>
</dbReference>
<dbReference type="GO" id="GO:0030488">
    <property type="term" value="P:tRNA methylation"/>
    <property type="evidence" value="ECO:0007669"/>
    <property type="project" value="TreeGrafter"/>
</dbReference>
<evidence type="ECO:0000313" key="4">
    <source>
        <dbReference type="Proteomes" id="UP000254495"/>
    </source>
</evidence>
<evidence type="ECO:0000259" key="1">
    <source>
        <dbReference type="Pfam" id="PF10396"/>
    </source>
</evidence>
<dbReference type="EMBL" id="UGCU01000001">
    <property type="protein sequence ID" value="STJ14448.1"/>
    <property type="molecule type" value="Genomic_DNA"/>
</dbReference>
<organism evidence="3 4">
    <name type="scientific">Escherichia coli</name>
    <dbReference type="NCBI Taxonomy" id="562"/>
    <lineage>
        <taxon>Bacteria</taxon>
        <taxon>Pseudomonadati</taxon>
        <taxon>Pseudomonadota</taxon>
        <taxon>Gammaproteobacteria</taxon>
        <taxon>Enterobacterales</taxon>
        <taxon>Enterobacteriaceae</taxon>
        <taxon>Escherichia</taxon>
    </lineage>
</organism>
<protein>
    <submittedName>
        <fullName evidence="3">tRNA modification GTPase TrmE</fullName>
        <ecNumber evidence="3">3.6.-.-</ecNumber>
    </submittedName>
</protein>
<dbReference type="PANTHER" id="PTHR42714:SF2">
    <property type="entry name" value="TRNA MODIFICATION GTPASE GTPBP3, MITOCHONDRIAL"/>
    <property type="match status" value="1"/>
</dbReference>
<sequence length="197" mass="21349">MPKPYWVNCLSRATADYLPFKDADGSVLDQGIALWFPGPNSFTGEDVLELQGHGGPVILDLLLKRILTIPGLRIARPGEFSERAFLNDKLDLAQAEAIADLIDASSEQAARSALNSLQGAFSARVNHLVEALTHLRIYVEAAIDFPDEEIDFLSDGKIEAQLNDVIADLDAVRAEARQGSLLREGMKVVIAGRPNAG</sequence>
<dbReference type="Gene3D" id="1.20.120.430">
    <property type="entry name" value="tRNA modification GTPase MnmE domain 2"/>
    <property type="match status" value="1"/>
</dbReference>
<gene>
    <name evidence="3" type="primary">trmE_2</name>
    <name evidence="3" type="ORF">NCTC9077_06310</name>
</gene>
<dbReference type="PANTHER" id="PTHR42714">
    <property type="entry name" value="TRNA MODIFICATION GTPASE GTPBP3"/>
    <property type="match status" value="1"/>
</dbReference>
<dbReference type="InterPro" id="IPR027266">
    <property type="entry name" value="TrmE/GcvT-like"/>
</dbReference>
<reference evidence="3 4" key="1">
    <citation type="submission" date="2018-06" db="EMBL/GenBank/DDBJ databases">
        <authorList>
            <consortium name="Pathogen Informatics"/>
            <person name="Doyle S."/>
        </authorList>
    </citation>
    <scope>NUCLEOTIDE SEQUENCE [LARGE SCALE GENOMIC DNA]</scope>
    <source>
        <strain evidence="3 4">NCTC9077</strain>
    </source>
</reference>
<dbReference type="SUPFAM" id="SSF116878">
    <property type="entry name" value="TrmE connector domain"/>
    <property type="match status" value="1"/>
</dbReference>
<dbReference type="Gene3D" id="3.30.1360.120">
    <property type="entry name" value="Probable tRNA modification gtpase trme, domain 1"/>
    <property type="match status" value="1"/>
</dbReference>
<accession>A0A376VV78</accession>
<name>A0A376VV78_ECOLX</name>
<evidence type="ECO:0000313" key="3">
    <source>
        <dbReference type="EMBL" id="STJ14448.1"/>
    </source>
</evidence>
<proteinExistence type="predicted"/>
<dbReference type="EC" id="3.6.-.-" evidence="3"/>
<keyword evidence="3" id="KW-0378">Hydrolase</keyword>
<dbReference type="InterPro" id="IPR025867">
    <property type="entry name" value="MnmE_helical"/>
</dbReference>
<dbReference type="InterPro" id="IPR018948">
    <property type="entry name" value="GTP-bd_TrmE_N"/>
</dbReference>
<evidence type="ECO:0000259" key="2">
    <source>
        <dbReference type="Pfam" id="PF12631"/>
    </source>
</evidence>
<dbReference type="GO" id="GO:0005829">
    <property type="term" value="C:cytosol"/>
    <property type="evidence" value="ECO:0007669"/>
    <property type="project" value="TreeGrafter"/>
</dbReference>
<feature type="domain" description="GTP-binding protein TrmE N-terminal" evidence="1">
    <location>
        <begin position="14"/>
        <end position="89"/>
    </location>
</feature>
<dbReference type="Proteomes" id="UP000254495">
    <property type="component" value="Unassembled WGS sequence"/>
</dbReference>
<dbReference type="GO" id="GO:0002098">
    <property type="term" value="P:tRNA wobble uridine modification"/>
    <property type="evidence" value="ECO:0007669"/>
    <property type="project" value="TreeGrafter"/>
</dbReference>
<dbReference type="Pfam" id="PF12631">
    <property type="entry name" value="MnmE_helical"/>
    <property type="match status" value="1"/>
</dbReference>
<dbReference type="InterPro" id="IPR027368">
    <property type="entry name" value="MnmE_dom2"/>
</dbReference>
<feature type="domain" description="MnmE helical" evidence="2">
    <location>
        <begin position="92"/>
        <end position="187"/>
    </location>
</feature>
<dbReference type="AlphaFoldDB" id="A0A376VV78"/>
<dbReference type="SUPFAM" id="SSF103025">
    <property type="entry name" value="Folate-binding domain"/>
    <property type="match status" value="1"/>
</dbReference>
<dbReference type="GO" id="GO:0016787">
    <property type="term" value="F:hydrolase activity"/>
    <property type="evidence" value="ECO:0007669"/>
    <property type="project" value="UniProtKB-KW"/>
</dbReference>
<dbReference type="CDD" id="cd14858">
    <property type="entry name" value="TrmE_N"/>
    <property type="match status" value="1"/>
</dbReference>